<reference evidence="3 4" key="1">
    <citation type="submission" date="2021-01" db="EMBL/GenBank/DDBJ databases">
        <title>FDA dAtabase for Regulatory Grade micrObial Sequences (FDA-ARGOS): Supporting development and validation of Infectious Disease Dx tests.</title>
        <authorList>
            <person name="Nelson B."/>
            <person name="Plummer A."/>
            <person name="Tallon L."/>
            <person name="Sadzewicz L."/>
            <person name="Zhao X."/>
            <person name="Boylan J."/>
            <person name="Ott S."/>
            <person name="Bowen H."/>
            <person name="Vavikolanu K."/>
            <person name="Mehta A."/>
            <person name="Aluvathingal J."/>
            <person name="Nadendla S."/>
            <person name="Myers T."/>
            <person name="Yan Y."/>
            <person name="Sichtig H."/>
        </authorList>
    </citation>
    <scope>NUCLEOTIDE SEQUENCE [LARGE SCALE GENOMIC DNA]</scope>
    <source>
        <strain evidence="3 4">FDAARGOS_1161</strain>
    </source>
</reference>
<dbReference type="GO" id="GO:0003824">
    <property type="term" value="F:catalytic activity"/>
    <property type="evidence" value="ECO:0007669"/>
    <property type="project" value="InterPro"/>
</dbReference>
<organism evidence="3 4">
    <name type="scientific">Peribacillus psychrosaccharolyticus</name>
    <name type="common">Bacillus psychrosaccharolyticus</name>
    <dbReference type="NCBI Taxonomy" id="1407"/>
    <lineage>
        <taxon>Bacteria</taxon>
        <taxon>Bacillati</taxon>
        <taxon>Bacillota</taxon>
        <taxon>Bacilli</taxon>
        <taxon>Bacillales</taxon>
        <taxon>Bacillaceae</taxon>
        <taxon>Peribacillus</taxon>
    </lineage>
</organism>
<sequence>MEDCFICTKHVGKIETAGPVIYEDDYVYVGHIDHNGEPGYLGHIMIDLKRHARLIGDMNLAEAQAFGAIMARVSRALVNSEGAEHIYSLVSGNSVSHLHMHLIPRYPGTPKEYWGALEVYEWSEAPVGNTADIQSLSIRIKSYLEDHQHE</sequence>
<name>A0A974NML4_PERPY</name>
<feature type="domain" description="HIT" evidence="2">
    <location>
        <begin position="38"/>
        <end position="112"/>
    </location>
</feature>
<dbReference type="KEGG" id="ppsr:I6J18_00740"/>
<evidence type="ECO:0000313" key="3">
    <source>
        <dbReference type="EMBL" id="QQT00513.1"/>
    </source>
</evidence>
<dbReference type="Pfam" id="PF01230">
    <property type="entry name" value="HIT"/>
    <property type="match status" value="1"/>
</dbReference>
<dbReference type="AlphaFoldDB" id="A0A974NML4"/>
<dbReference type="InterPro" id="IPR001310">
    <property type="entry name" value="Histidine_triad_HIT"/>
</dbReference>
<gene>
    <name evidence="3" type="ORF">I6J18_00740</name>
</gene>
<dbReference type="InterPro" id="IPR036265">
    <property type="entry name" value="HIT-like_sf"/>
</dbReference>
<evidence type="ECO:0000313" key="4">
    <source>
        <dbReference type="Proteomes" id="UP000595254"/>
    </source>
</evidence>
<dbReference type="EMBL" id="CP068053">
    <property type="protein sequence ID" value="QQT00513.1"/>
    <property type="molecule type" value="Genomic_DNA"/>
</dbReference>
<dbReference type="PANTHER" id="PTHR46648:SF1">
    <property type="entry name" value="ADENOSINE 5'-MONOPHOSPHORAMIDASE HNT1"/>
    <property type="match status" value="1"/>
</dbReference>
<keyword evidence="4" id="KW-1185">Reference proteome</keyword>
<dbReference type="GO" id="GO:0009117">
    <property type="term" value="P:nucleotide metabolic process"/>
    <property type="evidence" value="ECO:0007669"/>
    <property type="project" value="TreeGrafter"/>
</dbReference>
<dbReference type="RefSeq" id="WP_040375304.1">
    <property type="nucleotide sequence ID" value="NZ_CP068053.1"/>
</dbReference>
<dbReference type="PANTHER" id="PTHR46648">
    <property type="entry name" value="HIT FAMILY PROTEIN 1"/>
    <property type="match status" value="1"/>
</dbReference>
<evidence type="ECO:0000256" key="1">
    <source>
        <dbReference type="PROSITE-ProRule" id="PRU00464"/>
    </source>
</evidence>
<proteinExistence type="predicted"/>
<protein>
    <submittedName>
        <fullName evidence="3">HIT family protein</fullName>
    </submittedName>
</protein>
<evidence type="ECO:0000259" key="2">
    <source>
        <dbReference type="PROSITE" id="PS51084"/>
    </source>
</evidence>
<accession>A0A974NML4</accession>
<dbReference type="SUPFAM" id="SSF54197">
    <property type="entry name" value="HIT-like"/>
    <property type="match status" value="1"/>
</dbReference>
<dbReference type="Gene3D" id="3.30.428.10">
    <property type="entry name" value="HIT-like"/>
    <property type="match status" value="1"/>
</dbReference>
<feature type="short sequence motif" description="Histidine triad motif" evidence="1">
    <location>
        <begin position="97"/>
        <end position="101"/>
    </location>
</feature>
<dbReference type="InterPro" id="IPR011146">
    <property type="entry name" value="HIT-like"/>
</dbReference>
<dbReference type="Proteomes" id="UP000595254">
    <property type="component" value="Chromosome"/>
</dbReference>
<dbReference type="PROSITE" id="PS51084">
    <property type="entry name" value="HIT_2"/>
    <property type="match status" value="1"/>
</dbReference>